<dbReference type="Proteomes" id="UP000001055">
    <property type="component" value="Unassembled WGS sequence"/>
</dbReference>
<dbReference type="KEGG" id="pno:SNOG_00698"/>
<evidence type="ECO:0000256" key="1">
    <source>
        <dbReference type="SAM" id="SignalP"/>
    </source>
</evidence>
<feature type="signal peptide" evidence="1">
    <location>
        <begin position="1"/>
        <end position="16"/>
    </location>
</feature>
<accession>Q0V5L6</accession>
<organism evidence="2 3">
    <name type="scientific">Phaeosphaeria nodorum (strain SN15 / ATCC MYA-4574 / FGSC 10173)</name>
    <name type="common">Glume blotch fungus</name>
    <name type="synonym">Parastagonospora nodorum</name>
    <dbReference type="NCBI Taxonomy" id="321614"/>
    <lineage>
        <taxon>Eukaryota</taxon>
        <taxon>Fungi</taxon>
        <taxon>Dikarya</taxon>
        <taxon>Ascomycota</taxon>
        <taxon>Pezizomycotina</taxon>
        <taxon>Dothideomycetes</taxon>
        <taxon>Pleosporomycetidae</taxon>
        <taxon>Pleosporales</taxon>
        <taxon>Pleosporineae</taxon>
        <taxon>Phaeosphaeriaceae</taxon>
        <taxon>Parastagonospora</taxon>
    </lineage>
</organism>
<dbReference type="EMBL" id="CH445325">
    <property type="protein sequence ID" value="EAT92193.1"/>
    <property type="molecule type" value="Genomic_DNA"/>
</dbReference>
<keyword evidence="1" id="KW-0732">Signal</keyword>
<feature type="chain" id="PRO_5004178508" evidence="1">
    <location>
        <begin position="17"/>
        <end position="38"/>
    </location>
</feature>
<dbReference type="InParanoid" id="Q0V5L6"/>
<name>Q0V5L6_PHANO</name>
<proteinExistence type="predicted"/>
<dbReference type="HOGENOM" id="CLU_3335791_0_0_1"/>
<evidence type="ECO:0000313" key="2">
    <source>
        <dbReference type="EMBL" id="EAT92193.1"/>
    </source>
</evidence>
<gene>
    <name evidence="2" type="ORF">SNOG_00698</name>
</gene>
<dbReference type="AlphaFoldDB" id="Q0V5L6"/>
<protein>
    <submittedName>
        <fullName evidence="2">Uncharacterized protein</fullName>
    </submittedName>
</protein>
<dbReference type="RefSeq" id="XP_001791375.1">
    <property type="nucleotide sequence ID" value="XM_001791323.1"/>
</dbReference>
<sequence>MFWLVEFLFIVVQVLSERRTVVDIVRQCLWFQPGKLWE</sequence>
<dbReference type="GeneID" id="5968544"/>
<evidence type="ECO:0000313" key="3">
    <source>
        <dbReference type="Proteomes" id="UP000001055"/>
    </source>
</evidence>
<reference evidence="3" key="1">
    <citation type="journal article" date="2007" name="Plant Cell">
        <title>Dothideomycete-plant interactions illuminated by genome sequencing and EST analysis of the wheat pathogen Stagonospora nodorum.</title>
        <authorList>
            <person name="Hane J.K."/>
            <person name="Lowe R.G."/>
            <person name="Solomon P.S."/>
            <person name="Tan K.C."/>
            <person name="Schoch C.L."/>
            <person name="Spatafora J.W."/>
            <person name="Crous P.W."/>
            <person name="Kodira C."/>
            <person name="Birren B.W."/>
            <person name="Galagan J.E."/>
            <person name="Torriani S.F."/>
            <person name="McDonald B.A."/>
            <person name="Oliver R.P."/>
        </authorList>
    </citation>
    <scope>NUCLEOTIDE SEQUENCE [LARGE SCALE GENOMIC DNA]</scope>
    <source>
        <strain evidence="3">SN15 / ATCC MYA-4574 / FGSC 10173</strain>
    </source>
</reference>